<accession>A0A0M3IV06</accession>
<feature type="transmembrane region" description="Helical" evidence="5">
    <location>
        <begin position="221"/>
        <end position="241"/>
    </location>
</feature>
<organism evidence="7 8">
    <name type="scientific">Ascaris lumbricoides</name>
    <name type="common">Giant roundworm</name>
    <dbReference type="NCBI Taxonomy" id="6252"/>
    <lineage>
        <taxon>Eukaryota</taxon>
        <taxon>Metazoa</taxon>
        <taxon>Ecdysozoa</taxon>
        <taxon>Nematoda</taxon>
        <taxon>Chromadorea</taxon>
        <taxon>Rhabditida</taxon>
        <taxon>Spirurina</taxon>
        <taxon>Ascaridomorpha</taxon>
        <taxon>Ascaridoidea</taxon>
        <taxon>Ascarididae</taxon>
        <taxon>Ascaris</taxon>
    </lineage>
</organism>
<evidence type="ECO:0000256" key="5">
    <source>
        <dbReference type="SAM" id="Phobius"/>
    </source>
</evidence>
<feature type="domain" description="ABC transmembrane type-1" evidence="6">
    <location>
        <begin position="35"/>
        <end position="258"/>
    </location>
</feature>
<protein>
    <submittedName>
        <fullName evidence="8">ABC transmembrane type-1 domain-containing protein</fullName>
    </submittedName>
</protein>
<feature type="transmembrane region" description="Helical" evidence="5">
    <location>
        <begin position="253"/>
        <end position="270"/>
    </location>
</feature>
<evidence type="ECO:0000256" key="3">
    <source>
        <dbReference type="ARBA" id="ARBA00022989"/>
    </source>
</evidence>
<dbReference type="Gene3D" id="3.40.50.300">
    <property type="entry name" value="P-loop containing nucleotide triphosphate hydrolases"/>
    <property type="match status" value="1"/>
</dbReference>
<sequence length="313" mass="34631">MYDSVLVDLITSCLLVIRVSPTYFIVIIRYPTMVMCYLTACENMNHRMRKEFFKAIIRQDIGWFDKNQSGTLTAKLFDNLERVKEGTGDKVALLIQFVSQFFAGFIVAFAYDWRLTLIMMSLSPFMVICGAFIAKLMASATAKEAENYATAGGIAEEVLTSIRTVVAFNGQKFECDRYNEALRGGMRDGILKSLYVGIGLGLTFFIIFGSYALAFWVGTGYVYNGVLIPGTLLTVFFGVMMGSMALGQAGPQFAVFGSALGAAGAIFAIIDRVPEIDVYDESGEKPKQMKGQIELKNIEFSYPARPDIKVGHF</sequence>
<evidence type="ECO:0000259" key="6">
    <source>
        <dbReference type="PROSITE" id="PS50929"/>
    </source>
</evidence>
<dbReference type="PANTHER" id="PTHR24222">
    <property type="entry name" value="ABC TRANSPORTER B FAMILY"/>
    <property type="match status" value="1"/>
</dbReference>
<feature type="transmembrane region" description="Helical" evidence="5">
    <location>
        <begin position="193"/>
        <end position="215"/>
    </location>
</feature>
<dbReference type="GO" id="GO:0005524">
    <property type="term" value="F:ATP binding"/>
    <property type="evidence" value="ECO:0007669"/>
    <property type="project" value="InterPro"/>
</dbReference>
<evidence type="ECO:0000313" key="8">
    <source>
        <dbReference type="WBParaSite" id="ALUE_0002258401-mRNA-1"/>
    </source>
</evidence>
<feature type="transmembrane region" description="Helical" evidence="5">
    <location>
        <begin position="91"/>
        <end position="111"/>
    </location>
</feature>
<dbReference type="SUPFAM" id="SSF90123">
    <property type="entry name" value="ABC transporter transmembrane region"/>
    <property type="match status" value="1"/>
</dbReference>
<dbReference type="Proteomes" id="UP000036681">
    <property type="component" value="Unplaced"/>
</dbReference>
<reference evidence="8" key="1">
    <citation type="submission" date="2017-02" db="UniProtKB">
        <authorList>
            <consortium name="WormBaseParasite"/>
        </authorList>
    </citation>
    <scope>IDENTIFICATION</scope>
</reference>
<dbReference type="InterPro" id="IPR039421">
    <property type="entry name" value="Type_1_exporter"/>
</dbReference>
<keyword evidence="2 5" id="KW-0812">Transmembrane</keyword>
<comment type="subcellular location">
    <subcellularLocation>
        <location evidence="1">Membrane</location>
        <topology evidence="1">Multi-pass membrane protein</topology>
    </subcellularLocation>
</comment>
<dbReference type="InterPro" id="IPR011527">
    <property type="entry name" value="ABC1_TM_dom"/>
</dbReference>
<proteinExistence type="predicted"/>
<dbReference type="CDD" id="cd18577">
    <property type="entry name" value="ABC_6TM_Pgp_ABCB1_D1_like"/>
    <property type="match status" value="1"/>
</dbReference>
<dbReference type="PROSITE" id="PS50929">
    <property type="entry name" value="ABC_TM1F"/>
    <property type="match status" value="1"/>
</dbReference>
<dbReference type="InterPro" id="IPR027417">
    <property type="entry name" value="P-loop_NTPase"/>
</dbReference>
<dbReference type="Pfam" id="PF00664">
    <property type="entry name" value="ABC_membrane"/>
    <property type="match status" value="1"/>
</dbReference>
<name>A0A0M3IV06_ASCLU</name>
<evidence type="ECO:0000256" key="1">
    <source>
        <dbReference type="ARBA" id="ARBA00004141"/>
    </source>
</evidence>
<dbReference type="GO" id="GO:0140359">
    <property type="term" value="F:ABC-type transporter activity"/>
    <property type="evidence" value="ECO:0007669"/>
    <property type="project" value="InterPro"/>
</dbReference>
<keyword evidence="3 5" id="KW-1133">Transmembrane helix</keyword>
<dbReference type="PANTHER" id="PTHR24222:SF76">
    <property type="entry name" value="MYCOBACTIN IMPORT ATP-BINDING_PERMEASE PROTEIN IRTB"/>
    <property type="match status" value="1"/>
</dbReference>
<dbReference type="WBParaSite" id="ALUE_0002258401-mRNA-1">
    <property type="protein sequence ID" value="ALUE_0002258401-mRNA-1"/>
    <property type="gene ID" value="ALUE_0002258401"/>
</dbReference>
<feature type="transmembrane region" description="Helical" evidence="5">
    <location>
        <begin position="117"/>
        <end position="138"/>
    </location>
</feature>
<keyword evidence="4 5" id="KW-0472">Membrane</keyword>
<evidence type="ECO:0000256" key="4">
    <source>
        <dbReference type="ARBA" id="ARBA00023136"/>
    </source>
</evidence>
<dbReference type="AlphaFoldDB" id="A0A0M3IV06"/>
<dbReference type="GO" id="GO:0005886">
    <property type="term" value="C:plasma membrane"/>
    <property type="evidence" value="ECO:0007669"/>
    <property type="project" value="TreeGrafter"/>
</dbReference>
<keyword evidence="7" id="KW-1185">Reference proteome</keyword>
<dbReference type="InterPro" id="IPR036640">
    <property type="entry name" value="ABC1_TM_sf"/>
</dbReference>
<evidence type="ECO:0000313" key="7">
    <source>
        <dbReference type="Proteomes" id="UP000036681"/>
    </source>
</evidence>
<dbReference type="Gene3D" id="1.20.1560.10">
    <property type="entry name" value="ABC transporter type 1, transmembrane domain"/>
    <property type="match status" value="1"/>
</dbReference>
<evidence type="ECO:0000256" key="2">
    <source>
        <dbReference type="ARBA" id="ARBA00022692"/>
    </source>
</evidence>